<comment type="caution">
    <text evidence="9">The sequence shown here is derived from an EMBL/GenBank/DDBJ whole genome shotgun (WGS) entry which is preliminary data.</text>
</comment>
<evidence type="ECO:0000256" key="2">
    <source>
        <dbReference type="ARBA" id="ARBA00004613"/>
    </source>
</evidence>
<gene>
    <name evidence="9" type="ORF">GDO86_019043</name>
</gene>
<evidence type="ECO:0000313" key="10">
    <source>
        <dbReference type="Proteomes" id="UP000812440"/>
    </source>
</evidence>
<dbReference type="AlphaFoldDB" id="A0A8T2IH74"/>
<keyword evidence="10" id="KW-1185">Reference proteome</keyword>
<dbReference type="PANTHER" id="PTHR15443">
    <property type="entry name" value="ZONA PELLUCIDA BINDING PROTEIN SP38"/>
    <property type="match status" value="1"/>
</dbReference>
<comment type="similarity">
    <text evidence="3">Belongs to the zona pellucida-binding protein Sp38 family.</text>
</comment>
<evidence type="ECO:0000256" key="1">
    <source>
        <dbReference type="ARBA" id="ARBA00004218"/>
    </source>
</evidence>
<proteinExistence type="inferred from homology"/>
<protein>
    <submittedName>
        <fullName evidence="9">Uncharacterized protein</fullName>
    </submittedName>
</protein>
<evidence type="ECO:0000256" key="5">
    <source>
        <dbReference type="ARBA" id="ARBA00023180"/>
    </source>
</evidence>
<dbReference type="OrthoDB" id="9403351at2759"/>
<evidence type="ECO:0000259" key="8">
    <source>
        <dbReference type="Pfam" id="PF20626"/>
    </source>
</evidence>
<organism evidence="9 10">
    <name type="scientific">Hymenochirus boettgeri</name>
    <name type="common">Congo dwarf clawed frog</name>
    <dbReference type="NCBI Taxonomy" id="247094"/>
    <lineage>
        <taxon>Eukaryota</taxon>
        <taxon>Metazoa</taxon>
        <taxon>Chordata</taxon>
        <taxon>Craniata</taxon>
        <taxon>Vertebrata</taxon>
        <taxon>Euteleostomi</taxon>
        <taxon>Amphibia</taxon>
        <taxon>Batrachia</taxon>
        <taxon>Anura</taxon>
        <taxon>Pipoidea</taxon>
        <taxon>Pipidae</taxon>
        <taxon>Pipinae</taxon>
        <taxon>Hymenochirus</taxon>
    </lineage>
</organism>
<accession>A0A8T2IH74</accession>
<dbReference type="Proteomes" id="UP000812440">
    <property type="component" value="Unassembled WGS sequence"/>
</dbReference>
<dbReference type="InterPro" id="IPR048805">
    <property type="entry name" value="ZPBP1/2_C"/>
</dbReference>
<dbReference type="GO" id="GO:0007339">
    <property type="term" value="P:binding of sperm to zona pellucida"/>
    <property type="evidence" value="ECO:0007669"/>
    <property type="project" value="InterPro"/>
</dbReference>
<sequence>MTNTVKVYVKLFGDSPFIACMDLDMAYREILDPLFVWLGPTGGVIKGCKKAKLTDTGKLMLKSFLKSMSGTYNCAVSYVIIVNDQKVIEYKTFSFLLMGLIFTAYQEPDYTYKVNLRFTTASCTFPINFRAVENLISMIAESIKNVTCKVLEHSHECHVVKAPKLHLQTHLFITFKVIPSGSQRDEECPTNIDCAEEANRHLQKKEGFVNVPKINYVENSLDIGRIDSCRPGYGKNEALHKDCPDCCVSCTTRKTVYVLIPVILNII</sequence>
<evidence type="ECO:0000256" key="6">
    <source>
        <dbReference type="ARBA" id="ARBA00023329"/>
    </source>
</evidence>
<comment type="subcellular location">
    <subcellularLocation>
        <location evidence="1">Cytoplasmic vesicle</location>
        <location evidence="1">Secretory vesicle</location>
        <location evidence="1">Acrosome</location>
    </subcellularLocation>
    <subcellularLocation>
        <location evidence="2">Secreted</location>
    </subcellularLocation>
</comment>
<feature type="domain" description="Zona-pellucida-binding protein 1/2 C-terminal" evidence="8">
    <location>
        <begin position="229"/>
        <end position="251"/>
    </location>
</feature>
<evidence type="ECO:0000256" key="3">
    <source>
        <dbReference type="ARBA" id="ARBA00007196"/>
    </source>
</evidence>
<dbReference type="PANTHER" id="PTHR15443:SF4">
    <property type="entry name" value="ZONA PELLUCIDA-BINDING PROTEIN 2"/>
    <property type="match status" value="1"/>
</dbReference>
<dbReference type="GO" id="GO:0001669">
    <property type="term" value="C:acrosomal vesicle"/>
    <property type="evidence" value="ECO:0007669"/>
    <property type="project" value="UniProtKB-SubCell"/>
</dbReference>
<reference evidence="9" key="1">
    <citation type="thesis" date="2020" institute="ProQuest LLC" country="789 East Eisenhower Parkway, Ann Arbor, MI, USA">
        <title>Comparative Genomics and Chromosome Evolution.</title>
        <authorList>
            <person name="Mudd A.B."/>
        </authorList>
    </citation>
    <scope>NUCLEOTIDE SEQUENCE</scope>
    <source>
        <strain evidence="9">Female2</strain>
        <tissue evidence="9">Blood</tissue>
    </source>
</reference>
<evidence type="ECO:0000256" key="4">
    <source>
        <dbReference type="ARBA" id="ARBA00022525"/>
    </source>
</evidence>
<name>A0A8T2IH74_9PIPI</name>
<dbReference type="Pfam" id="PF20626">
    <property type="entry name" value="EGF_Sp38_C"/>
    <property type="match status" value="1"/>
</dbReference>
<dbReference type="GO" id="GO:0005576">
    <property type="term" value="C:extracellular region"/>
    <property type="evidence" value="ECO:0007669"/>
    <property type="project" value="UniProtKB-SubCell"/>
</dbReference>
<dbReference type="EMBL" id="JAACNH010000245">
    <property type="protein sequence ID" value="KAG8431332.1"/>
    <property type="molecule type" value="Genomic_DNA"/>
</dbReference>
<dbReference type="InterPro" id="IPR010857">
    <property type="entry name" value="Sp38-bd"/>
</dbReference>
<evidence type="ECO:0000259" key="7">
    <source>
        <dbReference type="Pfam" id="PF07354"/>
    </source>
</evidence>
<dbReference type="InterPro" id="IPR048806">
    <property type="entry name" value="ZPBP1/2_N"/>
</dbReference>
<feature type="domain" description="Zona-pellucida-binding protein 1/2 N-terminal" evidence="7">
    <location>
        <begin position="5"/>
        <end position="95"/>
    </location>
</feature>
<keyword evidence="5" id="KW-0325">Glycoprotein</keyword>
<evidence type="ECO:0000313" key="9">
    <source>
        <dbReference type="EMBL" id="KAG8431332.1"/>
    </source>
</evidence>
<keyword evidence="6" id="KW-0968">Cytoplasmic vesicle</keyword>
<dbReference type="Pfam" id="PF07354">
    <property type="entry name" value="Sp38"/>
    <property type="match status" value="1"/>
</dbReference>
<keyword evidence="4" id="KW-0964">Secreted</keyword>